<dbReference type="EMBL" id="SOCN01000001">
    <property type="protein sequence ID" value="TDV24374.1"/>
    <property type="molecule type" value="Genomic_DNA"/>
</dbReference>
<evidence type="ECO:0000256" key="5">
    <source>
        <dbReference type="ARBA" id="ARBA00007383"/>
    </source>
</evidence>
<comment type="similarity">
    <text evidence="5 13">Belongs to the RNase HII family.</text>
</comment>
<dbReference type="Gene3D" id="3.30.420.10">
    <property type="entry name" value="Ribonuclease H-like superfamily/Ribonuclease H"/>
    <property type="match status" value="1"/>
</dbReference>
<feature type="binding site" evidence="12">
    <location>
        <position position="18"/>
    </location>
    <ligand>
        <name>a divalent metal cation</name>
        <dbReference type="ChEBI" id="CHEBI:60240"/>
    </ligand>
</feature>
<dbReference type="InterPro" id="IPR012337">
    <property type="entry name" value="RNaseH-like_sf"/>
</dbReference>
<evidence type="ECO:0000256" key="7">
    <source>
        <dbReference type="ARBA" id="ARBA00022722"/>
    </source>
</evidence>
<comment type="cofactor">
    <cofactor evidence="2">
        <name>Mg(2+)</name>
        <dbReference type="ChEBI" id="CHEBI:18420"/>
    </cofactor>
</comment>
<evidence type="ECO:0000256" key="6">
    <source>
        <dbReference type="ARBA" id="ARBA00022490"/>
    </source>
</evidence>
<dbReference type="PANTHER" id="PTHR10954:SF18">
    <property type="entry name" value="RIBONUCLEASE HII"/>
    <property type="match status" value="1"/>
</dbReference>
<evidence type="ECO:0000313" key="15">
    <source>
        <dbReference type="EMBL" id="TDV24374.1"/>
    </source>
</evidence>
<dbReference type="NCBIfam" id="NF000595">
    <property type="entry name" value="PRK00015.1-3"/>
    <property type="match status" value="1"/>
</dbReference>
<dbReference type="InterPro" id="IPR036397">
    <property type="entry name" value="RNaseH_sf"/>
</dbReference>
<dbReference type="PROSITE" id="PS51975">
    <property type="entry name" value="RNASE_H_2"/>
    <property type="match status" value="1"/>
</dbReference>
<evidence type="ECO:0000256" key="12">
    <source>
        <dbReference type="PROSITE-ProRule" id="PRU01319"/>
    </source>
</evidence>
<dbReference type="EC" id="3.1.26.4" evidence="13"/>
<dbReference type="Pfam" id="PF01351">
    <property type="entry name" value="RNase_HII"/>
    <property type="match status" value="1"/>
</dbReference>
<dbReference type="GO" id="GO:0032299">
    <property type="term" value="C:ribonuclease H2 complex"/>
    <property type="evidence" value="ECO:0007669"/>
    <property type="project" value="TreeGrafter"/>
</dbReference>
<evidence type="ECO:0000256" key="13">
    <source>
        <dbReference type="RuleBase" id="RU003515"/>
    </source>
</evidence>
<sequence length="200" mass="23031">MLDYEINNLPNKIIIGCDEVGRGCLFGPLVVACVMLPKNYINLQIKDSKLLNKQKREILYKKIINEAVEYHIEIRDVDTINQSNPKQESINGMQIAISKFKNIPDVVLTDYEKININYPQINLIKGDNIALSVATASILAKVTRDKIMFDLDNKYPLYGFKKHKGYATKQHLQAIQQYGLIDGLYRIKYKPIQQFLLKKN</sequence>
<evidence type="ECO:0000256" key="4">
    <source>
        <dbReference type="ARBA" id="ARBA00004496"/>
    </source>
</evidence>
<keyword evidence="8 12" id="KW-0479">Metal-binding</keyword>
<accession>A0A4R7UFB1</accession>
<dbReference type="GO" id="GO:0043137">
    <property type="term" value="P:DNA replication, removal of RNA primer"/>
    <property type="evidence" value="ECO:0007669"/>
    <property type="project" value="TreeGrafter"/>
</dbReference>
<gene>
    <name evidence="15" type="ORF">BCF59_0339</name>
</gene>
<organism evidence="15 16">
    <name type="scientific">Mycoplasmopsis mustelae</name>
    <dbReference type="NCBI Taxonomy" id="171289"/>
    <lineage>
        <taxon>Bacteria</taxon>
        <taxon>Bacillati</taxon>
        <taxon>Mycoplasmatota</taxon>
        <taxon>Mycoplasmoidales</taxon>
        <taxon>Metamycoplasmataceae</taxon>
        <taxon>Mycoplasmopsis</taxon>
    </lineage>
</organism>
<keyword evidence="9 12" id="KW-0255">Endonuclease</keyword>
<dbReference type="GO" id="GO:0004523">
    <property type="term" value="F:RNA-DNA hybrid ribonuclease activity"/>
    <property type="evidence" value="ECO:0007669"/>
    <property type="project" value="UniProtKB-UniRule"/>
</dbReference>
<evidence type="ECO:0000313" key="16">
    <source>
        <dbReference type="Proteomes" id="UP000295757"/>
    </source>
</evidence>
<dbReference type="PANTHER" id="PTHR10954">
    <property type="entry name" value="RIBONUCLEASE H2 SUBUNIT A"/>
    <property type="match status" value="1"/>
</dbReference>
<evidence type="ECO:0000256" key="9">
    <source>
        <dbReference type="ARBA" id="ARBA00022759"/>
    </source>
</evidence>
<dbReference type="GO" id="GO:0046872">
    <property type="term" value="F:metal ion binding"/>
    <property type="evidence" value="ECO:0007669"/>
    <property type="project" value="UniProtKB-KW"/>
</dbReference>
<dbReference type="InterPro" id="IPR024567">
    <property type="entry name" value="RNase_HII/HIII_dom"/>
</dbReference>
<name>A0A4R7UFB1_9BACT</name>
<comment type="subcellular location">
    <subcellularLocation>
        <location evidence="4">Cytoplasm</location>
    </subcellularLocation>
</comment>
<evidence type="ECO:0000256" key="3">
    <source>
        <dbReference type="ARBA" id="ARBA00004065"/>
    </source>
</evidence>
<evidence type="ECO:0000259" key="14">
    <source>
        <dbReference type="PROSITE" id="PS51975"/>
    </source>
</evidence>
<dbReference type="OrthoDB" id="9803420at2"/>
<comment type="function">
    <text evidence="3 13">Endonuclease that specifically degrades the RNA of RNA-DNA hybrids.</text>
</comment>
<dbReference type="CDD" id="cd07182">
    <property type="entry name" value="RNase_HII_bacteria_HII_like"/>
    <property type="match status" value="1"/>
</dbReference>
<reference evidence="15 16" key="1">
    <citation type="submission" date="2019-03" db="EMBL/GenBank/DDBJ databases">
        <title>Genomic Encyclopedia of Archaeal and Bacterial Type Strains, Phase II (KMG-II): from individual species to whole genera.</title>
        <authorList>
            <person name="Goeker M."/>
        </authorList>
    </citation>
    <scope>NUCLEOTIDE SEQUENCE [LARGE SCALE GENOMIC DNA]</scope>
    <source>
        <strain evidence="15 16">ATCC 35214</strain>
    </source>
</reference>
<evidence type="ECO:0000256" key="10">
    <source>
        <dbReference type="ARBA" id="ARBA00022801"/>
    </source>
</evidence>
<keyword evidence="6" id="KW-0963">Cytoplasm</keyword>
<evidence type="ECO:0000256" key="1">
    <source>
        <dbReference type="ARBA" id="ARBA00000077"/>
    </source>
</evidence>
<protein>
    <recommendedName>
        <fullName evidence="13">Ribonuclease</fullName>
        <ecNumber evidence="13">3.1.26.4</ecNumber>
    </recommendedName>
</protein>
<comment type="caution">
    <text evidence="15">The sequence shown here is derived from an EMBL/GenBank/DDBJ whole genome shotgun (WGS) entry which is preliminary data.</text>
</comment>
<dbReference type="Proteomes" id="UP000295757">
    <property type="component" value="Unassembled WGS sequence"/>
</dbReference>
<keyword evidence="11" id="KW-0464">Manganese</keyword>
<comment type="cofactor">
    <cofactor evidence="12">
        <name>Mn(2+)</name>
        <dbReference type="ChEBI" id="CHEBI:29035"/>
    </cofactor>
    <cofactor evidence="12">
        <name>Mg(2+)</name>
        <dbReference type="ChEBI" id="CHEBI:18420"/>
    </cofactor>
    <text evidence="12">Manganese or magnesium. Binds 1 divalent metal ion per monomer in the absence of substrate. May bind a second metal ion after substrate binding.</text>
</comment>
<evidence type="ECO:0000256" key="2">
    <source>
        <dbReference type="ARBA" id="ARBA00001946"/>
    </source>
</evidence>
<feature type="binding site" evidence="12">
    <location>
        <position position="19"/>
    </location>
    <ligand>
        <name>a divalent metal cation</name>
        <dbReference type="ChEBI" id="CHEBI:60240"/>
    </ligand>
</feature>
<proteinExistence type="inferred from homology"/>
<feature type="domain" description="RNase H type-2" evidence="14">
    <location>
        <begin position="12"/>
        <end position="200"/>
    </location>
</feature>
<keyword evidence="16" id="KW-1185">Reference proteome</keyword>
<dbReference type="GO" id="GO:0003723">
    <property type="term" value="F:RNA binding"/>
    <property type="evidence" value="ECO:0007669"/>
    <property type="project" value="UniProtKB-UniRule"/>
</dbReference>
<evidence type="ECO:0000256" key="11">
    <source>
        <dbReference type="ARBA" id="ARBA00023211"/>
    </source>
</evidence>
<dbReference type="InterPro" id="IPR022898">
    <property type="entry name" value="RNase_HII"/>
</dbReference>
<comment type="catalytic activity">
    <reaction evidence="1 12 13">
        <text>Endonucleolytic cleavage to 5'-phosphomonoester.</text>
        <dbReference type="EC" id="3.1.26.4"/>
    </reaction>
</comment>
<dbReference type="GO" id="GO:0005737">
    <property type="term" value="C:cytoplasm"/>
    <property type="evidence" value="ECO:0007669"/>
    <property type="project" value="UniProtKB-SubCell"/>
</dbReference>
<dbReference type="SUPFAM" id="SSF53098">
    <property type="entry name" value="Ribonuclease H-like"/>
    <property type="match status" value="1"/>
</dbReference>
<dbReference type="InterPro" id="IPR001352">
    <property type="entry name" value="RNase_HII/HIII"/>
</dbReference>
<dbReference type="RefSeq" id="WP_134110606.1">
    <property type="nucleotide sequence ID" value="NZ_SOCN01000001.1"/>
</dbReference>
<feature type="binding site" evidence="12">
    <location>
        <position position="110"/>
    </location>
    <ligand>
        <name>a divalent metal cation</name>
        <dbReference type="ChEBI" id="CHEBI:60240"/>
    </ligand>
</feature>
<dbReference type="AlphaFoldDB" id="A0A4R7UFB1"/>
<keyword evidence="7 12" id="KW-0540">Nuclease</keyword>
<dbReference type="GO" id="GO:0006298">
    <property type="term" value="P:mismatch repair"/>
    <property type="evidence" value="ECO:0007669"/>
    <property type="project" value="TreeGrafter"/>
</dbReference>
<evidence type="ECO:0000256" key="8">
    <source>
        <dbReference type="ARBA" id="ARBA00022723"/>
    </source>
</evidence>
<keyword evidence="10 12" id="KW-0378">Hydrolase</keyword>